<keyword evidence="2" id="KW-1185">Reference proteome</keyword>
<dbReference type="InterPro" id="IPR006901">
    <property type="entry name" value="TrmK"/>
</dbReference>
<sequence>MNENQLSKRLHCVASYIKKGMKIADIGSDHAYLPCYSVKQGAASFAVAGEIAEGPFQSAKEQVEKVRLGHLIDVRKGDGLEVVQPGEVDCIVIAGMGGPLITQILDKDKEKLAGVSRLILQPNIGAEHIRRWLLQNEWELIDEQILEEDGKIYEVLAAERGTPYKPYNESELFLGPFLLKKKNAVFVKKWSSELKGWQNILNSMDKAKDRPETEEKKRELLKKIAIVEEALS</sequence>
<dbReference type="PANTHER" id="PTHR38451:SF1">
    <property type="entry name" value="TRNA (ADENINE(22)-N(1))-METHYLTRANSFERASE"/>
    <property type="match status" value="1"/>
</dbReference>
<dbReference type="Gene3D" id="1.10.287.1890">
    <property type="match status" value="1"/>
</dbReference>
<proteinExistence type="predicted"/>
<dbReference type="Gene3D" id="3.40.50.150">
    <property type="entry name" value="Vaccinia Virus protein VP39"/>
    <property type="match status" value="1"/>
</dbReference>
<gene>
    <name evidence="1" type="ORF">D4N35_000950</name>
</gene>
<dbReference type="EMBL" id="QYTU02000001">
    <property type="protein sequence ID" value="RWR15139.1"/>
    <property type="molecule type" value="Genomic_DNA"/>
</dbReference>
<dbReference type="SUPFAM" id="SSF53335">
    <property type="entry name" value="S-adenosyl-L-methionine-dependent methyltransferases"/>
    <property type="match status" value="1"/>
</dbReference>
<dbReference type="InterPro" id="IPR029063">
    <property type="entry name" value="SAM-dependent_MTases_sf"/>
</dbReference>
<dbReference type="RefSeq" id="WP_120068535.1">
    <property type="nucleotide sequence ID" value="NZ_CP126113.1"/>
</dbReference>
<dbReference type="GO" id="GO:0032259">
    <property type="term" value="P:methylation"/>
    <property type="evidence" value="ECO:0007669"/>
    <property type="project" value="UniProtKB-KW"/>
</dbReference>
<evidence type="ECO:0000313" key="1">
    <source>
        <dbReference type="EMBL" id="RWR15139.1"/>
    </source>
</evidence>
<dbReference type="Proteomes" id="UP000273811">
    <property type="component" value="Unassembled WGS sequence"/>
</dbReference>
<protein>
    <submittedName>
        <fullName evidence="1">tRNA (Adenine-N(1))-methyltransferase</fullName>
    </submittedName>
</protein>
<dbReference type="Pfam" id="PF04816">
    <property type="entry name" value="TrmK"/>
    <property type="match status" value="1"/>
</dbReference>
<reference evidence="1" key="1">
    <citation type="submission" date="2018-12" db="EMBL/GenBank/DDBJ databases">
        <authorList>
            <person name="Sun L."/>
            <person name="Chen Z."/>
        </authorList>
    </citation>
    <scope>NUCLEOTIDE SEQUENCE [LARGE SCALE GENOMIC DNA]</scope>
    <source>
        <strain evidence="1">DSM 16012</strain>
    </source>
</reference>
<dbReference type="GO" id="GO:0160105">
    <property type="term" value="F:tRNA (adenine(22)-N1)-methyltransferase activity"/>
    <property type="evidence" value="ECO:0007669"/>
    <property type="project" value="InterPro"/>
</dbReference>
<evidence type="ECO:0000313" key="2">
    <source>
        <dbReference type="Proteomes" id="UP000273811"/>
    </source>
</evidence>
<dbReference type="OrthoDB" id="5881184at2"/>
<organism evidence="1 2">
    <name type="scientific">Siminovitchia fortis</name>
    <dbReference type="NCBI Taxonomy" id="254758"/>
    <lineage>
        <taxon>Bacteria</taxon>
        <taxon>Bacillati</taxon>
        <taxon>Bacillota</taxon>
        <taxon>Bacilli</taxon>
        <taxon>Bacillales</taxon>
        <taxon>Bacillaceae</taxon>
        <taxon>Siminovitchia</taxon>
    </lineage>
</organism>
<name>A0A443J3W8_9BACI</name>
<dbReference type="PIRSF" id="PIRSF018637">
    <property type="entry name" value="TrmK"/>
    <property type="match status" value="1"/>
</dbReference>
<accession>A0A443J3W8</accession>
<dbReference type="AlphaFoldDB" id="A0A443J3W8"/>
<dbReference type="PANTHER" id="PTHR38451">
    <property type="entry name" value="TRNA (ADENINE(22)-N(1))-METHYLTRANSFERASE"/>
    <property type="match status" value="1"/>
</dbReference>
<comment type="caution">
    <text evidence="1">The sequence shown here is derived from an EMBL/GenBank/DDBJ whole genome shotgun (WGS) entry which is preliminary data.</text>
</comment>